<proteinExistence type="predicted"/>
<dbReference type="EMBL" id="BPLF01000004">
    <property type="protein sequence ID" value="GIX65144.1"/>
    <property type="molecule type" value="Genomic_DNA"/>
</dbReference>
<reference evidence="2 3" key="1">
    <citation type="submission" date="2021-06" db="EMBL/GenBank/DDBJ databases">
        <title>Genome sequence of Babesia caballi.</title>
        <authorList>
            <person name="Yamagishi J."/>
            <person name="Kidaka T."/>
            <person name="Ochi A."/>
        </authorList>
    </citation>
    <scope>NUCLEOTIDE SEQUENCE [LARGE SCALE GENOMIC DNA]</scope>
    <source>
        <strain evidence="2">USDA-D6B2</strain>
    </source>
</reference>
<dbReference type="Proteomes" id="UP001497744">
    <property type="component" value="Unassembled WGS sequence"/>
</dbReference>
<organism evidence="2 3">
    <name type="scientific">Babesia caballi</name>
    <dbReference type="NCBI Taxonomy" id="5871"/>
    <lineage>
        <taxon>Eukaryota</taxon>
        <taxon>Sar</taxon>
        <taxon>Alveolata</taxon>
        <taxon>Apicomplexa</taxon>
        <taxon>Aconoidasida</taxon>
        <taxon>Piroplasmida</taxon>
        <taxon>Babesiidae</taxon>
        <taxon>Babesia</taxon>
    </lineage>
</organism>
<keyword evidence="3" id="KW-1185">Reference proteome</keyword>
<sequence>MEGCHVLAHPTTLKGVLNFLGALSQNSAGLKERVGETLERSVRAALNLNEIPTSVTTGSIKNNFERVIANLESFRKLIVGYSEQTSYENYDVLTISGEHCVDLCVKYIIGLIPQLYTTLSFLLFKVDETYSDLGGGGWESQECNSQDSVDSGKSLSNWLKSKDNGLPSAPASPSFSSPTLLPGGYGGDLGGNQGAVLITSLTDIISDSYDVEGGSLQCLLLDLATVIDWSPCSVSTHLTVLAALCEKSSTTLKTQINIHEGIQDILKKLPANLKLLTPDEDEDKEALLSALFDGSPKKYSKTLRYEAFESYMKWLKDNLKFLIGALNSLRSDCAMWNKEGLEGATISGPFGYGFWFSEKWDMNWKDEVKNKIPLVIQTLTEDLGKLEKILAKQLHASGSIGTSEASGHRSQSTGHPENHGTCTYMSSGTVSEVPVPTNLKEAIDWVLRVSNRDGQGCHGGVKGLTGEIEVLLKAFSYIKGENLYSKLYDVITALAEGLKVFVGYDDGPPPKGKGIASRTYKSTYVNDPKWDFQWNQISNKEGTKCAKILMGYAPLFYHSITYLYWRCADESWCEHEWEAMPFNGKMEYMDPSYRTALTKFMEAVGYTISDQLSNRDGGSVMREMAETLKELNTLSSSGASKISYSNYLDQLHHNGEPGSTSTPEKCPLYSLHSAAKAYWNSSPAKSSGINTVIEQIKETFDGISNTKTGDCETLRTDIAVLHEKLTNFLQRDSAEPGSDGPRKPGSSGTMTGQGQLITNNEQPQQETRADEAVGAAANAAAASGDGSGSVGAGGMASGSSVDSSQSQTSSAAPVTGTVATLALGGSGAAAYFLDLGGAKTLVNGLLGFH</sequence>
<name>A0AAV4M2T9_BABCB</name>
<feature type="compositionally biased region" description="Polar residues" evidence="1">
    <location>
        <begin position="746"/>
        <end position="766"/>
    </location>
</feature>
<feature type="region of interest" description="Disordered" evidence="1">
    <location>
        <begin position="728"/>
        <end position="809"/>
    </location>
</feature>
<feature type="region of interest" description="Disordered" evidence="1">
    <location>
        <begin position="400"/>
        <end position="419"/>
    </location>
</feature>
<feature type="compositionally biased region" description="Low complexity" evidence="1">
    <location>
        <begin position="797"/>
        <end position="809"/>
    </location>
</feature>
<evidence type="ECO:0000313" key="3">
    <source>
        <dbReference type="Proteomes" id="UP001497744"/>
    </source>
</evidence>
<gene>
    <name evidence="2" type="ORF">BcabD6B2_45790</name>
</gene>
<evidence type="ECO:0000313" key="2">
    <source>
        <dbReference type="EMBL" id="GIX65144.1"/>
    </source>
</evidence>
<dbReference type="GeneID" id="94196625"/>
<protein>
    <submittedName>
        <fullName evidence="2">Variant erythrocyte surface antigen-1 family protein</fullName>
    </submittedName>
</protein>
<feature type="compositionally biased region" description="Low complexity" evidence="1">
    <location>
        <begin position="772"/>
        <end position="784"/>
    </location>
</feature>
<dbReference type="AlphaFoldDB" id="A0AAV4M2T9"/>
<comment type="caution">
    <text evidence="2">The sequence shown here is derived from an EMBL/GenBank/DDBJ whole genome shotgun (WGS) entry which is preliminary data.</text>
</comment>
<accession>A0AAV4M2T9</accession>
<dbReference type="RefSeq" id="XP_067717213.1">
    <property type="nucleotide sequence ID" value="XM_067861112.1"/>
</dbReference>
<feature type="compositionally biased region" description="Gly residues" evidence="1">
    <location>
        <begin position="785"/>
        <end position="796"/>
    </location>
</feature>
<evidence type="ECO:0000256" key="1">
    <source>
        <dbReference type="SAM" id="MobiDB-lite"/>
    </source>
</evidence>